<sequence>MAPRQHEPPRLARSGRNWFRMHARMRHKAVVVWWRRGGIQSRHQIQVASTTYDKCDPRPMGADAIDISPAAAALGKRSRGAGCRLPTPVFATAHATRDPRPALLARVAATALLKQRLGASQRARALQPAEAQRG</sequence>
<accession>A0A8T1V4I3</accession>
<dbReference type="AlphaFoldDB" id="A0A8T1V4I3"/>
<reference evidence="1" key="1">
    <citation type="submission" date="2021-02" db="EMBL/GenBank/DDBJ databases">
        <authorList>
            <person name="Palmer J.M."/>
        </authorList>
    </citation>
    <scope>NUCLEOTIDE SEQUENCE</scope>
    <source>
        <strain evidence="1">SCRP734</strain>
    </source>
</reference>
<organism evidence="1 2">
    <name type="scientific">Phytophthora pseudosyringae</name>
    <dbReference type="NCBI Taxonomy" id="221518"/>
    <lineage>
        <taxon>Eukaryota</taxon>
        <taxon>Sar</taxon>
        <taxon>Stramenopiles</taxon>
        <taxon>Oomycota</taxon>
        <taxon>Peronosporomycetes</taxon>
        <taxon>Peronosporales</taxon>
        <taxon>Peronosporaceae</taxon>
        <taxon>Phytophthora</taxon>
    </lineage>
</organism>
<comment type="caution">
    <text evidence="1">The sequence shown here is derived from an EMBL/GenBank/DDBJ whole genome shotgun (WGS) entry which is preliminary data.</text>
</comment>
<evidence type="ECO:0000313" key="2">
    <source>
        <dbReference type="Proteomes" id="UP000694044"/>
    </source>
</evidence>
<proteinExistence type="predicted"/>
<name>A0A8T1V4I3_9STRA</name>
<gene>
    <name evidence="1" type="ORF">PHYPSEUDO_014136</name>
</gene>
<evidence type="ECO:0000313" key="1">
    <source>
        <dbReference type="EMBL" id="KAG7376177.1"/>
    </source>
</evidence>
<protein>
    <submittedName>
        <fullName evidence="1">Uncharacterized protein</fullName>
    </submittedName>
</protein>
<dbReference type="EMBL" id="JAGDFM010000783">
    <property type="protein sequence ID" value="KAG7376177.1"/>
    <property type="molecule type" value="Genomic_DNA"/>
</dbReference>
<keyword evidence="2" id="KW-1185">Reference proteome</keyword>
<dbReference type="Proteomes" id="UP000694044">
    <property type="component" value="Unassembled WGS sequence"/>
</dbReference>